<keyword evidence="2" id="KW-1185">Reference proteome</keyword>
<name>A0ABP4GNZ2_9ACTN</name>
<dbReference type="Proteomes" id="UP001500037">
    <property type="component" value="Unassembled WGS sequence"/>
</dbReference>
<evidence type="ECO:0000313" key="1">
    <source>
        <dbReference type="EMBL" id="GAA1232146.1"/>
    </source>
</evidence>
<accession>A0ABP4GNZ2</accession>
<comment type="caution">
    <text evidence="1">The sequence shown here is derived from an EMBL/GenBank/DDBJ whole genome shotgun (WGS) entry which is preliminary data.</text>
</comment>
<reference evidence="2" key="1">
    <citation type="journal article" date="2019" name="Int. J. Syst. Evol. Microbiol.">
        <title>The Global Catalogue of Microorganisms (GCM) 10K type strain sequencing project: providing services to taxonomists for standard genome sequencing and annotation.</title>
        <authorList>
            <consortium name="The Broad Institute Genomics Platform"/>
            <consortium name="The Broad Institute Genome Sequencing Center for Infectious Disease"/>
            <person name="Wu L."/>
            <person name="Ma J."/>
        </authorList>
    </citation>
    <scope>NUCLEOTIDE SEQUENCE [LARGE SCALE GENOMIC DNA]</scope>
    <source>
        <strain evidence="2">JCM 13004</strain>
    </source>
</reference>
<dbReference type="NCBIfam" id="NF042935">
    <property type="entry name" value="SCO6880_fam"/>
    <property type="match status" value="1"/>
</dbReference>
<dbReference type="EMBL" id="BAAALF010000030">
    <property type="protein sequence ID" value="GAA1232146.1"/>
    <property type="molecule type" value="Genomic_DNA"/>
</dbReference>
<evidence type="ECO:0000313" key="2">
    <source>
        <dbReference type="Proteomes" id="UP001500037"/>
    </source>
</evidence>
<gene>
    <name evidence="1" type="ORF">GCM10009665_22980</name>
</gene>
<dbReference type="InterPro" id="IPR049978">
    <property type="entry name" value="SCO6880-like"/>
</dbReference>
<proteinExistence type="predicted"/>
<organism evidence="1 2">
    <name type="scientific">Kitasatospora nipponensis</name>
    <dbReference type="NCBI Taxonomy" id="258049"/>
    <lineage>
        <taxon>Bacteria</taxon>
        <taxon>Bacillati</taxon>
        <taxon>Actinomycetota</taxon>
        <taxon>Actinomycetes</taxon>
        <taxon>Kitasatosporales</taxon>
        <taxon>Streptomycetaceae</taxon>
        <taxon>Kitasatospora</taxon>
    </lineage>
</organism>
<evidence type="ECO:0008006" key="3">
    <source>
        <dbReference type="Google" id="ProtNLM"/>
    </source>
</evidence>
<sequence>MLLATMVATGLAGAALATPLWALAAALVIVRFHSRSVADWAPILIRYYLRRAKGQLVWLARPATRPRRDGLLHLPGTDASLRAVTAPGGTLGAIHNPQKNTLTAVIRVASRAFALLDPSTQAGNVNAWGRCLASLARTGYITTVQVIERTVPDSGDALARYWAENGRPDAKVAGPVYEDLLAAAGPTAAPHEAYIAISLDLKGARRLIGEAGGGLSGAFAVLSQLVPGFEQSLRNAGLNPRGWLSTGEIAAVIRSAYDPKALANLEQWSETGEAVADPAAAGPVVVVEEPGRLTTDTACHAVYWIEQWPRSEVTHGFLHPLVFAGGARRTLSLTYGPQALDAALKAVQRTKNSRRSARWTRRP</sequence>
<protein>
    <recommendedName>
        <fullName evidence="3">Type VII secretion protein EccE</fullName>
    </recommendedName>
</protein>